<keyword evidence="1" id="KW-0175">Coiled coil</keyword>
<sequence>MQQQRNTTGMSLEQVRKTVLLNDIDPRTERGIEFGPLNRPLVTKDDGRILYIDYTTTDVLRARHAHRTDRDPAAIVDVDRVWNDALPRVLRDDLPLDYAVASHVIEHVPDLVGWLSEVAQVLRPGGRLCLTVPDKRYTFDFQRKPSRLTEAMSAHVQSLRRPSPQQVFDHYRKVVQLPLREAWQGRLDISNLSRIHDFDYALSQTRKAQNGEYVDCHCWVFTPRSFLDLLSELAEHGFLAYRLKSFQDTRPYTFEFYVCLECDQALPGDPDRRAEAAASFRLNRPAGQDSEPGDPSSRELLTKMQDLGRKLETADGLLRELQACLARAEQQIQSLQHANDASWCRQIMKRLRMRPTN</sequence>
<keyword evidence="3" id="KW-0808">Transferase</keyword>
<evidence type="ECO:0000313" key="4">
    <source>
        <dbReference type="Proteomes" id="UP000007844"/>
    </source>
</evidence>
<dbReference type="AlphaFoldDB" id="F3YZ05"/>
<feature type="coiled-coil region" evidence="1">
    <location>
        <begin position="311"/>
        <end position="338"/>
    </location>
</feature>
<accession>F3YZ05</accession>
<dbReference type="InterPro" id="IPR029063">
    <property type="entry name" value="SAM-dependent_MTases_sf"/>
</dbReference>
<dbReference type="Proteomes" id="UP000007844">
    <property type="component" value="Chromosome"/>
</dbReference>
<evidence type="ECO:0000256" key="1">
    <source>
        <dbReference type="SAM" id="Coils"/>
    </source>
</evidence>
<reference evidence="3 4" key="1">
    <citation type="journal article" date="2011" name="J. Bacteriol.">
        <title>Genome sequence of the mercury-methylating and pleomorphic Desulfovibrio africanus Strain Walvis Bay.</title>
        <authorList>
            <person name="Brown S.D."/>
            <person name="Wall J.D."/>
            <person name="Kucken A.M."/>
            <person name="Gilmour C.C."/>
            <person name="Podar M."/>
            <person name="Brandt C.C."/>
            <person name="Teshima H."/>
            <person name="Detter J.C."/>
            <person name="Han C.S."/>
            <person name="Land M.L."/>
            <person name="Lucas S."/>
            <person name="Han J."/>
            <person name="Pennacchio L."/>
            <person name="Nolan M."/>
            <person name="Pitluck S."/>
            <person name="Woyke T."/>
            <person name="Goodwin L."/>
            <person name="Palumbo A.V."/>
            <person name="Elias D.A."/>
        </authorList>
    </citation>
    <scope>NUCLEOTIDE SEQUENCE [LARGE SCALE GENOMIC DNA]</scope>
    <source>
        <strain evidence="3 4">Walvis Bay</strain>
    </source>
</reference>
<dbReference type="Gene3D" id="3.40.50.150">
    <property type="entry name" value="Vaccinia Virus protein VP39"/>
    <property type="match status" value="1"/>
</dbReference>
<organism evidence="3 4">
    <name type="scientific">Desulfocurvibacter africanus subsp. africanus str. Walvis Bay</name>
    <dbReference type="NCBI Taxonomy" id="690850"/>
    <lineage>
        <taxon>Bacteria</taxon>
        <taxon>Pseudomonadati</taxon>
        <taxon>Thermodesulfobacteriota</taxon>
        <taxon>Desulfovibrionia</taxon>
        <taxon>Desulfovibrionales</taxon>
        <taxon>Desulfovibrionaceae</taxon>
        <taxon>Desulfocurvibacter</taxon>
    </lineage>
</organism>
<evidence type="ECO:0000256" key="2">
    <source>
        <dbReference type="SAM" id="MobiDB-lite"/>
    </source>
</evidence>
<dbReference type="EMBL" id="CP003221">
    <property type="protein sequence ID" value="EGJ49650.1"/>
    <property type="molecule type" value="Genomic_DNA"/>
</dbReference>
<gene>
    <name evidence="3" type="ORF">Desaf_1311</name>
</gene>
<dbReference type="Pfam" id="PF13489">
    <property type="entry name" value="Methyltransf_23"/>
    <property type="match status" value="1"/>
</dbReference>
<dbReference type="KEGG" id="daf:Desaf_1311"/>
<name>F3YZ05_DESAF</name>
<dbReference type="STRING" id="690850.Desaf_1311"/>
<dbReference type="SUPFAM" id="SSF53335">
    <property type="entry name" value="S-adenosyl-L-methionine-dependent methyltransferases"/>
    <property type="match status" value="1"/>
</dbReference>
<feature type="region of interest" description="Disordered" evidence="2">
    <location>
        <begin position="280"/>
        <end position="299"/>
    </location>
</feature>
<dbReference type="HOGENOM" id="CLU_060073_0_0_7"/>
<dbReference type="RefSeq" id="WP_014259445.1">
    <property type="nucleotide sequence ID" value="NC_016629.1"/>
</dbReference>
<keyword evidence="4" id="KW-1185">Reference proteome</keyword>
<evidence type="ECO:0000313" key="3">
    <source>
        <dbReference type="EMBL" id="EGJ49650.1"/>
    </source>
</evidence>
<protein>
    <submittedName>
        <fullName evidence="3">Methyltransferase type 12</fullName>
    </submittedName>
</protein>
<keyword evidence="3" id="KW-0489">Methyltransferase</keyword>
<dbReference type="eggNOG" id="COG0500">
    <property type="taxonomic scope" value="Bacteria"/>
</dbReference>
<dbReference type="GO" id="GO:0008168">
    <property type="term" value="F:methyltransferase activity"/>
    <property type="evidence" value="ECO:0007669"/>
    <property type="project" value="UniProtKB-KW"/>
</dbReference>
<dbReference type="GO" id="GO:0032259">
    <property type="term" value="P:methylation"/>
    <property type="evidence" value="ECO:0007669"/>
    <property type="project" value="UniProtKB-KW"/>
</dbReference>
<dbReference type="CDD" id="cd02440">
    <property type="entry name" value="AdoMet_MTases"/>
    <property type="match status" value="1"/>
</dbReference>
<proteinExistence type="predicted"/>